<keyword evidence="6 9" id="KW-1133">Transmembrane helix</keyword>
<protein>
    <submittedName>
        <fullName evidence="12">Unannotated protein</fullName>
    </submittedName>
</protein>
<reference evidence="12" key="1">
    <citation type="submission" date="2020-05" db="EMBL/GenBank/DDBJ databases">
        <authorList>
            <person name="Chiriac C."/>
            <person name="Salcher M."/>
            <person name="Ghai R."/>
            <person name="Kavagutti S V."/>
        </authorList>
    </citation>
    <scope>NUCLEOTIDE SEQUENCE</scope>
</reference>
<evidence type="ECO:0000256" key="7">
    <source>
        <dbReference type="ARBA" id="ARBA00023136"/>
    </source>
</evidence>
<feature type="transmembrane region" description="Helical" evidence="9">
    <location>
        <begin position="223"/>
        <end position="241"/>
    </location>
</feature>
<evidence type="ECO:0000313" key="11">
    <source>
        <dbReference type="EMBL" id="CAB4690907.1"/>
    </source>
</evidence>
<dbReference type="PANTHER" id="PTHR11795">
    <property type="entry name" value="BRANCHED-CHAIN AMINO ACID TRANSPORT SYSTEM PERMEASE PROTEIN LIVH"/>
    <property type="match status" value="1"/>
</dbReference>
<keyword evidence="2" id="KW-0813">Transport</keyword>
<name>A0A6J6RCX6_9ZZZZ</name>
<evidence type="ECO:0000256" key="5">
    <source>
        <dbReference type="ARBA" id="ARBA00022970"/>
    </source>
</evidence>
<evidence type="ECO:0000256" key="2">
    <source>
        <dbReference type="ARBA" id="ARBA00022448"/>
    </source>
</evidence>
<keyword evidence="3" id="KW-1003">Cell membrane</keyword>
<evidence type="ECO:0000256" key="9">
    <source>
        <dbReference type="SAM" id="Phobius"/>
    </source>
</evidence>
<sequence>MNTFISTLITGTANGAIFALAALGLVIVWRGAGVVNFAQMGQAMFTTYIASNLINSGESYWLAFIVALISGSLLGMIIDLLIMRPLAHKKSSSSTKTLAATIPVIASLGILAILQALAGIFWAGEERGFPTPVNSFYFKNGAGTLPFSAFNLFVIGVVLIVLLLLTYFFTQTGVGLGMRAAALNPEVARLSGIKVSRMRTLSWAISGAAGSLAGLLITPSTNLSPNTLDLILIIAFTAAVVGGLDSPLGAVIGGLILGIGIALVTTYGSPENVFLAILFLLFAVQLIKPNGILGGKQVRRG</sequence>
<comment type="similarity">
    <text evidence="8">Belongs to the binding-protein-dependent transport system permease family. LivHM subfamily.</text>
</comment>
<keyword evidence="5" id="KW-0029">Amino-acid transport</keyword>
<dbReference type="Pfam" id="PF02653">
    <property type="entry name" value="BPD_transp_2"/>
    <property type="match status" value="1"/>
</dbReference>
<dbReference type="AlphaFoldDB" id="A0A6J6RCX6"/>
<evidence type="ECO:0000256" key="6">
    <source>
        <dbReference type="ARBA" id="ARBA00022989"/>
    </source>
</evidence>
<feature type="transmembrane region" description="Helical" evidence="9">
    <location>
        <begin position="102"/>
        <end position="124"/>
    </location>
</feature>
<dbReference type="CDD" id="cd06582">
    <property type="entry name" value="TM_PBP1_LivH_like"/>
    <property type="match status" value="1"/>
</dbReference>
<proteinExistence type="inferred from homology"/>
<keyword evidence="7 9" id="KW-0472">Membrane</keyword>
<evidence type="ECO:0000256" key="4">
    <source>
        <dbReference type="ARBA" id="ARBA00022692"/>
    </source>
</evidence>
<organism evidence="12">
    <name type="scientific">freshwater metagenome</name>
    <dbReference type="NCBI Taxonomy" id="449393"/>
    <lineage>
        <taxon>unclassified sequences</taxon>
        <taxon>metagenomes</taxon>
        <taxon>ecological metagenomes</taxon>
    </lineage>
</organism>
<dbReference type="GO" id="GO:0006865">
    <property type="term" value="P:amino acid transport"/>
    <property type="evidence" value="ECO:0007669"/>
    <property type="project" value="UniProtKB-KW"/>
</dbReference>
<keyword evidence="4 9" id="KW-0812">Transmembrane</keyword>
<evidence type="ECO:0000313" key="10">
    <source>
        <dbReference type="EMBL" id="CAB4606092.1"/>
    </source>
</evidence>
<dbReference type="InterPro" id="IPR052157">
    <property type="entry name" value="BCAA_transport_permease"/>
</dbReference>
<dbReference type="EMBL" id="CAEZYJ010000059">
    <property type="protein sequence ID" value="CAB4719308.1"/>
    <property type="molecule type" value="Genomic_DNA"/>
</dbReference>
<dbReference type="InterPro" id="IPR001851">
    <property type="entry name" value="ABC_transp_permease"/>
</dbReference>
<dbReference type="EMBL" id="CAEZZS010000033">
    <property type="protein sequence ID" value="CAB4778265.1"/>
    <property type="molecule type" value="Genomic_DNA"/>
</dbReference>
<evidence type="ECO:0000313" key="12">
    <source>
        <dbReference type="EMBL" id="CAB4719308.1"/>
    </source>
</evidence>
<dbReference type="PANTHER" id="PTHR11795:SF451">
    <property type="entry name" value="ABC TRANSPORTER PERMEASE PROTEIN"/>
    <property type="match status" value="1"/>
</dbReference>
<evidence type="ECO:0000256" key="8">
    <source>
        <dbReference type="ARBA" id="ARBA00037998"/>
    </source>
</evidence>
<accession>A0A6J6RCX6</accession>
<evidence type="ECO:0000313" key="14">
    <source>
        <dbReference type="EMBL" id="CAB4862088.1"/>
    </source>
</evidence>
<dbReference type="EMBL" id="CAEZXH010000083">
    <property type="protein sequence ID" value="CAB4690907.1"/>
    <property type="molecule type" value="Genomic_DNA"/>
</dbReference>
<dbReference type="EMBL" id="CAEZUJ010000058">
    <property type="protein sequence ID" value="CAB4606092.1"/>
    <property type="molecule type" value="Genomic_DNA"/>
</dbReference>
<evidence type="ECO:0000256" key="3">
    <source>
        <dbReference type="ARBA" id="ARBA00022475"/>
    </source>
</evidence>
<dbReference type="EMBL" id="CAFBLI010000024">
    <property type="protein sequence ID" value="CAB4862088.1"/>
    <property type="molecule type" value="Genomic_DNA"/>
</dbReference>
<gene>
    <name evidence="10" type="ORF">UFOPK1811_01133</name>
    <name evidence="11" type="ORF">UFOPK2360_01139</name>
    <name evidence="12" type="ORF">UFOPK2659_00538</name>
    <name evidence="13" type="ORF">UFOPK2922_00823</name>
    <name evidence="14" type="ORF">UFOPK3306_00475</name>
    <name evidence="15" type="ORF">UFOPK4209_00178</name>
</gene>
<evidence type="ECO:0000256" key="1">
    <source>
        <dbReference type="ARBA" id="ARBA00004651"/>
    </source>
</evidence>
<comment type="subcellular location">
    <subcellularLocation>
        <location evidence="1">Cell membrane</location>
        <topology evidence="1">Multi-pass membrane protein</topology>
    </subcellularLocation>
</comment>
<feature type="transmembrane region" description="Helical" evidence="9">
    <location>
        <begin position="144"/>
        <end position="169"/>
    </location>
</feature>
<feature type="transmembrane region" description="Helical" evidence="9">
    <location>
        <begin position="60"/>
        <end position="82"/>
    </location>
</feature>
<dbReference type="EMBL" id="CAFBPY010000015">
    <property type="protein sequence ID" value="CAB5034533.1"/>
    <property type="molecule type" value="Genomic_DNA"/>
</dbReference>
<evidence type="ECO:0000313" key="15">
    <source>
        <dbReference type="EMBL" id="CAB5034533.1"/>
    </source>
</evidence>
<feature type="transmembrane region" description="Helical" evidence="9">
    <location>
        <begin position="200"/>
        <end position="217"/>
    </location>
</feature>
<feature type="transmembrane region" description="Helical" evidence="9">
    <location>
        <begin position="12"/>
        <end position="32"/>
    </location>
</feature>
<feature type="transmembrane region" description="Helical" evidence="9">
    <location>
        <begin position="273"/>
        <end position="293"/>
    </location>
</feature>
<evidence type="ECO:0000313" key="13">
    <source>
        <dbReference type="EMBL" id="CAB4778265.1"/>
    </source>
</evidence>
<dbReference type="GO" id="GO:0022857">
    <property type="term" value="F:transmembrane transporter activity"/>
    <property type="evidence" value="ECO:0007669"/>
    <property type="project" value="InterPro"/>
</dbReference>
<dbReference type="GO" id="GO:0005886">
    <property type="term" value="C:plasma membrane"/>
    <property type="evidence" value="ECO:0007669"/>
    <property type="project" value="UniProtKB-SubCell"/>
</dbReference>
<feature type="transmembrane region" description="Helical" evidence="9">
    <location>
        <begin position="248"/>
        <end position="267"/>
    </location>
</feature>